<sequence>MARDYRKACARLCMALAIAGGLAGDAWAANPQRDLLKRLNGRWTGGEIYLLIDFERMQGNMDKERPFSRAPLQIRSVAGNMVVFAIGPEQLVGYLERDKLSVSRPGYPPVELRRLK</sequence>
<dbReference type="Proteomes" id="UP000603912">
    <property type="component" value="Unassembled WGS sequence"/>
</dbReference>
<feature type="chain" id="PRO_5036839747" evidence="1">
    <location>
        <begin position="29"/>
        <end position="116"/>
    </location>
</feature>
<name>A0A917I6D7_9HYPH</name>
<dbReference type="AlphaFoldDB" id="A0A917I6D7"/>
<evidence type="ECO:0000313" key="2">
    <source>
        <dbReference type="EMBL" id="GGH15250.1"/>
    </source>
</evidence>
<gene>
    <name evidence="2" type="ORF">GCM10007036_15120</name>
</gene>
<keyword evidence="1" id="KW-0732">Signal</keyword>
<reference evidence="2" key="2">
    <citation type="submission" date="2020-09" db="EMBL/GenBank/DDBJ databases">
        <authorList>
            <person name="Sun Q."/>
            <person name="Zhou Y."/>
        </authorList>
    </citation>
    <scope>NUCLEOTIDE SEQUENCE</scope>
    <source>
        <strain evidence="2">CGMCC 1.12214</strain>
    </source>
</reference>
<dbReference type="EMBL" id="BMES01000001">
    <property type="protein sequence ID" value="GGH15250.1"/>
    <property type="molecule type" value="Genomic_DNA"/>
</dbReference>
<proteinExistence type="predicted"/>
<accession>A0A917I6D7</accession>
<protein>
    <submittedName>
        <fullName evidence="2">Uncharacterized protein</fullName>
    </submittedName>
</protein>
<keyword evidence="3" id="KW-1185">Reference proteome</keyword>
<evidence type="ECO:0000256" key="1">
    <source>
        <dbReference type="SAM" id="SignalP"/>
    </source>
</evidence>
<reference evidence="2" key="1">
    <citation type="journal article" date="2014" name="Int. J. Syst. Evol. Microbiol.">
        <title>Complete genome sequence of Corynebacterium casei LMG S-19264T (=DSM 44701T), isolated from a smear-ripened cheese.</title>
        <authorList>
            <consortium name="US DOE Joint Genome Institute (JGI-PGF)"/>
            <person name="Walter F."/>
            <person name="Albersmeier A."/>
            <person name="Kalinowski J."/>
            <person name="Ruckert C."/>
        </authorList>
    </citation>
    <scope>NUCLEOTIDE SEQUENCE</scope>
    <source>
        <strain evidence="2">CGMCC 1.12214</strain>
    </source>
</reference>
<evidence type="ECO:0000313" key="3">
    <source>
        <dbReference type="Proteomes" id="UP000603912"/>
    </source>
</evidence>
<comment type="caution">
    <text evidence="2">The sequence shown here is derived from an EMBL/GenBank/DDBJ whole genome shotgun (WGS) entry which is preliminary data.</text>
</comment>
<feature type="signal peptide" evidence="1">
    <location>
        <begin position="1"/>
        <end position="28"/>
    </location>
</feature>
<organism evidence="2 3">
    <name type="scientific">Alsobacter metallidurans</name>
    <dbReference type="NCBI Taxonomy" id="340221"/>
    <lineage>
        <taxon>Bacteria</taxon>
        <taxon>Pseudomonadati</taxon>
        <taxon>Pseudomonadota</taxon>
        <taxon>Alphaproteobacteria</taxon>
        <taxon>Hyphomicrobiales</taxon>
        <taxon>Alsobacteraceae</taxon>
        <taxon>Alsobacter</taxon>
    </lineage>
</organism>